<name>A0A8B8QHC1_9MYRT</name>
<protein>
    <recommendedName>
        <fullName evidence="1">ADP-ribosyl cyclase/cyclic ADP-ribose hydrolase</fullName>
        <ecNumber evidence="1">3.2.2.6</ecNumber>
    </recommendedName>
</protein>
<dbReference type="Proteomes" id="UP000827889">
    <property type="component" value="Chromosome 3"/>
</dbReference>
<keyword evidence="3" id="KW-0520">NAD</keyword>
<dbReference type="OrthoDB" id="6160824at2759"/>
<evidence type="ECO:0000256" key="3">
    <source>
        <dbReference type="ARBA" id="ARBA00023027"/>
    </source>
</evidence>
<dbReference type="SMART" id="SM00255">
    <property type="entry name" value="TIR"/>
    <property type="match status" value="1"/>
</dbReference>
<keyword evidence="2" id="KW-0378">Hydrolase</keyword>
<evidence type="ECO:0000259" key="5">
    <source>
        <dbReference type="PROSITE" id="PS50104"/>
    </source>
</evidence>
<dbReference type="PROSITE" id="PS50104">
    <property type="entry name" value="TIR"/>
    <property type="match status" value="1"/>
</dbReference>
<dbReference type="GO" id="GO:0061809">
    <property type="term" value="F:NAD+ nucleosidase activity, cyclic ADP-ribose generating"/>
    <property type="evidence" value="ECO:0007669"/>
    <property type="project" value="UniProtKB-EC"/>
</dbReference>
<evidence type="ECO:0000313" key="6">
    <source>
        <dbReference type="Proteomes" id="UP000827889"/>
    </source>
</evidence>
<evidence type="ECO:0000256" key="4">
    <source>
        <dbReference type="ARBA" id="ARBA00047304"/>
    </source>
</evidence>
<dbReference type="InterPro" id="IPR000157">
    <property type="entry name" value="TIR_dom"/>
</dbReference>
<organism evidence="6 7">
    <name type="scientific">Rhodamnia argentea</name>
    <dbReference type="NCBI Taxonomy" id="178133"/>
    <lineage>
        <taxon>Eukaryota</taxon>
        <taxon>Viridiplantae</taxon>
        <taxon>Streptophyta</taxon>
        <taxon>Embryophyta</taxon>
        <taxon>Tracheophyta</taxon>
        <taxon>Spermatophyta</taxon>
        <taxon>Magnoliopsida</taxon>
        <taxon>eudicotyledons</taxon>
        <taxon>Gunneridae</taxon>
        <taxon>Pentapetalae</taxon>
        <taxon>rosids</taxon>
        <taxon>malvids</taxon>
        <taxon>Myrtales</taxon>
        <taxon>Myrtaceae</taxon>
        <taxon>Myrtoideae</taxon>
        <taxon>Myrteae</taxon>
        <taxon>Australasian group</taxon>
        <taxon>Rhodamnia</taxon>
    </lineage>
</organism>
<evidence type="ECO:0000256" key="1">
    <source>
        <dbReference type="ARBA" id="ARBA00011982"/>
    </source>
</evidence>
<sequence length="168" mass="19092">MDFSPVTDPSSSMSGQPPYEVFLSFRGLEMRRGFADFLCTMLSDTGIRVFRDEEELESGKENYQQPIQVIEQCKISIPIISEEYASSRNCLTELGQMVKGMDNSNRIIIPIFYYVDPSDVRDCNGPFASSFVEHKERGVSDSVIDSWKSALRRIGELEGHHLHEKSEV</sequence>
<keyword evidence="6" id="KW-1185">Reference proteome</keyword>
<reference evidence="7" key="1">
    <citation type="submission" date="2025-08" db="UniProtKB">
        <authorList>
            <consortium name="RefSeq"/>
        </authorList>
    </citation>
    <scope>IDENTIFICATION</scope>
    <source>
        <tissue evidence="7">Leaf</tissue>
    </source>
</reference>
<evidence type="ECO:0000313" key="7">
    <source>
        <dbReference type="RefSeq" id="XP_030546455.1"/>
    </source>
</evidence>
<proteinExistence type="predicted"/>
<dbReference type="PANTHER" id="PTHR32009">
    <property type="entry name" value="TMV RESISTANCE PROTEIN N-LIKE"/>
    <property type="match status" value="1"/>
</dbReference>
<feature type="domain" description="TIR" evidence="5">
    <location>
        <begin position="17"/>
        <end position="168"/>
    </location>
</feature>
<accession>A0A8B8QHC1</accession>
<dbReference type="Gene3D" id="3.40.50.10140">
    <property type="entry name" value="Toll/interleukin-1 receptor homology (TIR) domain"/>
    <property type="match status" value="1"/>
</dbReference>
<dbReference type="PANTHER" id="PTHR32009:SF39">
    <property type="entry name" value="TIR DOMAIN-CONTAINING PROTEIN"/>
    <property type="match status" value="1"/>
</dbReference>
<dbReference type="AlphaFoldDB" id="A0A8B8QHC1"/>
<comment type="catalytic activity">
    <reaction evidence="4">
        <text>NAD(+) + H2O = ADP-D-ribose + nicotinamide + H(+)</text>
        <dbReference type="Rhea" id="RHEA:16301"/>
        <dbReference type="ChEBI" id="CHEBI:15377"/>
        <dbReference type="ChEBI" id="CHEBI:15378"/>
        <dbReference type="ChEBI" id="CHEBI:17154"/>
        <dbReference type="ChEBI" id="CHEBI:57540"/>
        <dbReference type="ChEBI" id="CHEBI:57967"/>
        <dbReference type="EC" id="3.2.2.6"/>
    </reaction>
    <physiologicalReaction direction="left-to-right" evidence="4">
        <dbReference type="Rhea" id="RHEA:16302"/>
    </physiologicalReaction>
</comment>
<gene>
    <name evidence="7" type="primary">LOC115752420</name>
</gene>
<dbReference type="RefSeq" id="XP_030546455.1">
    <property type="nucleotide sequence ID" value="XM_030690595.2"/>
</dbReference>
<dbReference type="EC" id="3.2.2.6" evidence="1"/>
<dbReference type="GO" id="GO:0007165">
    <property type="term" value="P:signal transduction"/>
    <property type="evidence" value="ECO:0007669"/>
    <property type="project" value="InterPro"/>
</dbReference>
<dbReference type="InterPro" id="IPR035897">
    <property type="entry name" value="Toll_tir_struct_dom_sf"/>
</dbReference>
<dbReference type="GeneID" id="115752420"/>
<evidence type="ECO:0000256" key="2">
    <source>
        <dbReference type="ARBA" id="ARBA00022801"/>
    </source>
</evidence>
<dbReference type="Pfam" id="PF01582">
    <property type="entry name" value="TIR"/>
    <property type="match status" value="1"/>
</dbReference>
<dbReference type="KEGG" id="rarg:115752420"/>
<dbReference type="SUPFAM" id="SSF52200">
    <property type="entry name" value="Toll/Interleukin receptor TIR domain"/>
    <property type="match status" value="1"/>
</dbReference>